<name>A0A8A7KJ37_9FIRM</name>
<dbReference type="AlphaFoldDB" id="A0A8A7KJ37"/>
<dbReference type="PANTHER" id="PTHR43736">
    <property type="entry name" value="ADP-RIBOSE PYROPHOSPHATASE"/>
    <property type="match status" value="1"/>
</dbReference>
<dbReference type="PANTHER" id="PTHR43736:SF1">
    <property type="entry name" value="DIHYDRONEOPTERIN TRIPHOSPHATE DIPHOSPHATASE"/>
    <property type="match status" value="1"/>
</dbReference>
<dbReference type="PROSITE" id="PS00893">
    <property type="entry name" value="NUDIX_BOX"/>
    <property type="match status" value="1"/>
</dbReference>
<dbReference type="KEGG" id="ifn:GM661_17625"/>
<dbReference type="InterPro" id="IPR020476">
    <property type="entry name" value="Nudix_hydrolase"/>
</dbReference>
<evidence type="ECO:0000313" key="6">
    <source>
        <dbReference type="Proteomes" id="UP000665020"/>
    </source>
</evidence>
<evidence type="ECO:0000256" key="1">
    <source>
        <dbReference type="ARBA" id="ARBA00005582"/>
    </source>
</evidence>
<dbReference type="PROSITE" id="PS51462">
    <property type="entry name" value="NUDIX"/>
    <property type="match status" value="1"/>
</dbReference>
<dbReference type="EMBL" id="CP046640">
    <property type="protein sequence ID" value="QTM00096.1"/>
    <property type="molecule type" value="Genomic_DNA"/>
</dbReference>
<accession>A0A8A7KJ37</accession>
<dbReference type="InterPro" id="IPR015797">
    <property type="entry name" value="NUDIX_hydrolase-like_dom_sf"/>
</dbReference>
<organism evidence="5 6">
    <name type="scientific">Iocasia fonsfrigidae</name>
    <dbReference type="NCBI Taxonomy" id="2682810"/>
    <lineage>
        <taxon>Bacteria</taxon>
        <taxon>Bacillati</taxon>
        <taxon>Bacillota</taxon>
        <taxon>Clostridia</taxon>
        <taxon>Halanaerobiales</taxon>
        <taxon>Halanaerobiaceae</taxon>
        <taxon>Iocasia</taxon>
    </lineage>
</organism>
<proteinExistence type="inferred from homology"/>
<comment type="similarity">
    <text evidence="1 3">Belongs to the Nudix hydrolase family.</text>
</comment>
<dbReference type="Gene3D" id="3.90.79.10">
    <property type="entry name" value="Nucleoside Triphosphate Pyrophosphohydrolase"/>
    <property type="match status" value="1"/>
</dbReference>
<reference evidence="5" key="1">
    <citation type="submission" date="2019-12" db="EMBL/GenBank/DDBJ databases">
        <authorList>
            <person name="zhang j."/>
            <person name="sun C.M."/>
        </authorList>
    </citation>
    <scope>NUCLEOTIDE SEQUENCE</scope>
    <source>
        <strain evidence="5">NS-1</strain>
    </source>
</reference>
<sequence>MRKYCTSCGFVHYLNPRSSVGAVAVRDGKILLVKRGVEPGKGLWSPPSGFIDPGETAEQACLRELEEETGLTGRIVELLGVYTQDARVYGPVLIVMYLVNNLQGELKAADDAADVRFVEINDAVDFSFSCFNKALKKAKENLGL</sequence>
<feature type="domain" description="Nudix hydrolase" evidence="4">
    <location>
        <begin position="15"/>
        <end position="143"/>
    </location>
</feature>
<dbReference type="InterPro" id="IPR000086">
    <property type="entry name" value="NUDIX_hydrolase_dom"/>
</dbReference>
<protein>
    <submittedName>
        <fullName evidence="5">NUDIX domain-containing protein</fullName>
    </submittedName>
</protein>
<dbReference type="PRINTS" id="PR00502">
    <property type="entry name" value="NUDIXFAMILY"/>
</dbReference>
<evidence type="ECO:0000256" key="2">
    <source>
        <dbReference type="ARBA" id="ARBA00022801"/>
    </source>
</evidence>
<evidence type="ECO:0000256" key="3">
    <source>
        <dbReference type="RuleBase" id="RU003476"/>
    </source>
</evidence>
<dbReference type="InterPro" id="IPR020084">
    <property type="entry name" value="NUDIX_hydrolase_CS"/>
</dbReference>
<evidence type="ECO:0000313" key="5">
    <source>
        <dbReference type="EMBL" id="QTM00096.1"/>
    </source>
</evidence>
<dbReference type="CDD" id="cd04673">
    <property type="entry name" value="NUDIX_ADPRase"/>
    <property type="match status" value="1"/>
</dbReference>
<evidence type="ECO:0000259" key="4">
    <source>
        <dbReference type="PROSITE" id="PS51462"/>
    </source>
</evidence>
<dbReference type="Pfam" id="PF00293">
    <property type="entry name" value="NUDIX"/>
    <property type="match status" value="1"/>
</dbReference>
<gene>
    <name evidence="5" type="ORF">GM661_17625</name>
</gene>
<keyword evidence="2 3" id="KW-0378">Hydrolase</keyword>
<dbReference type="SUPFAM" id="SSF55811">
    <property type="entry name" value="Nudix"/>
    <property type="match status" value="1"/>
</dbReference>
<keyword evidence="6" id="KW-1185">Reference proteome</keyword>
<dbReference type="GO" id="GO:0016787">
    <property type="term" value="F:hydrolase activity"/>
    <property type="evidence" value="ECO:0007669"/>
    <property type="project" value="UniProtKB-KW"/>
</dbReference>
<dbReference type="Proteomes" id="UP000665020">
    <property type="component" value="Chromosome"/>
</dbReference>